<dbReference type="InterPro" id="IPR001791">
    <property type="entry name" value="Laminin_G"/>
</dbReference>
<dbReference type="InterPro" id="IPR050372">
    <property type="entry name" value="Neurexin-related_CASP"/>
</dbReference>
<dbReference type="Gene3D" id="2.60.120.200">
    <property type="match status" value="1"/>
</dbReference>
<dbReference type="SUPFAM" id="SSF49899">
    <property type="entry name" value="Concanavalin A-like lectins/glucanases"/>
    <property type="match status" value="1"/>
</dbReference>
<accession>A0A1D2MLX1</accession>
<proteinExistence type="predicted"/>
<comment type="caution">
    <text evidence="3">The sequence shown here is derived from an EMBL/GenBank/DDBJ whole genome shotgun (WGS) entry which is preliminary data.</text>
</comment>
<keyword evidence="4" id="KW-1185">Reference proteome</keyword>
<dbReference type="Pfam" id="PF02210">
    <property type="entry name" value="Laminin_G_2"/>
    <property type="match status" value="1"/>
</dbReference>
<evidence type="ECO:0000259" key="2">
    <source>
        <dbReference type="PROSITE" id="PS50025"/>
    </source>
</evidence>
<dbReference type="PANTHER" id="PTHR15036">
    <property type="entry name" value="PIKACHURIN-LIKE PROTEIN"/>
    <property type="match status" value="1"/>
</dbReference>
<dbReference type="AlphaFoldDB" id="A0A1D2MLX1"/>
<organism evidence="3 4">
    <name type="scientific">Orchesella cincta</name>
    <name type="common">Springtail</name>
    <name type="synonym">Podura cincta</name>
    <dbReference type="NCBI Taxonomy" id="48709"/>
    <lineage>
        <taxon>Eukaryota</taxon>
        <taxon>Metazoa</taxon>
        <taxon>Ecdysozoa</taxon>
        <taxon>Arthropoda</taxon>
        <taxon>Hexapoda</taxon>
        <taxon>Collembola</taxon>
        <taxon>Entomobryomorpha</taxon>
        <taxon>Entomobryoidea</taxon>
        <taxon>Orchesellidae</taxon>
        <taxon>Orchesellinae</taxon>
        <taxon>Orchesella</taxon>
    </lineage>
</organism>
<comment type="caution">
    <text evidence="1">Lacks conserved residue(s) required for the propagation of feature annotation.</text>
</comment>
<feature type="domain" description="Laminin G" evidence="2">
    <location>
        <begin position="1"/>
        <end position="113"/>
    </location>
</feature>
<evidence type="ECO:0000256" key="1">
    <source>
        <dbReference type="PROSITE-ProRule" id="PRU00122"/>
    </source>
</evidence>
<dbReference type="PROSITE" id="PS50025">
    <property type="entry name" value="LAM_G_DOMAIN"/>
    <property type="match status" value="1"/>
</dbReference>
<reference evidence="3 4" key="1">
    <citation type="journal article" date="2016" name="Genome Biol. Evol.">
        <title>Gene Family Evolution Reflects Adaptation to Soil Environmental Stressors in the Genome of the Collembolan Orchesella cincta.</title>
        <authorList>
            <person name="Faddeeva-Vakhrusheva A."/>
            <person name="Derks M.F."/>
            <person name="Anvar S.Y."/>
            <person name="Agamennone V."/>
            <person name="Suring W."/>
            <person name="Smit S."/>
            <person name="van Straalen N.M."/>
            <person name="Roelofs D."/>
        </authorList>
    </citation>
    <scope>NUCLEOTIDE SEQUENCE [LARGE SCALE GENOMIC DNA]</scope>
    <source>
        <tissue evidence="3">Mixed pool</tissue>
    </source>
</reference>
<dbReference type="CDD" id="cd00110">
    <property type="entry name" value="LamG"/>
    <property type="match status" value="1"/>
</dbReference>
<evidence type="ECO:0000313" key="3">
    <source>
        <dbReference type="EMBL" id="ODM93938.1"/>
    </source>
</evidence>
<dbReference type="OrthoDB" id="6275838at2759"/>
<name>A0A1D2MLX1_ORCCI</name>
<dbReference type="STRING" id="48709.A0A1D2MLX1"/>
<dbReference type="EMBL" id="LJIJ01000887">
    <property type="protein sequence ID" value="ODM93938.1"/>
    <property type="molecule type" value="Genomic_DNA"/>
</dbReference>
<evidence type="ECO:0000313" key="4">
    <source>
        <dbReference type="Proteomes" id="UP000094527"/>
    </source>
</evidence>
<dbReference type="PANTHER" id="PTHR15036:SF89">
    <property type="entry name" value="NEUREXIN 1, ISOFORM F"/>
    <property type="match status" value="1"/>
</dbReference>
<gene>
    <name evidence="3" type="ORF">Ocin01_12743</name>
</gene>
<protein>
    <submittedName>
        <fullName evidence="3">Neurexin-1a</fullName>
    </submittedName>
</protein>
<dbReference type="Proteomes" id="UP000094527">
    <property type="component" value="Unassembled WGS sequence"/>
</dbReference>
<dbReference type="InterPro" id="IPR013320">
    <property type="entry name" value="ConA-like_dom_sf"/>
</dbReference>
<sequence>MQTNSIHTRVQATSSRINDGEWHTIKLIRNGRSGTISVDDFNTDFNLKSESRILVLGTIYLGNVPSSVADENVWNVGLGNGFVGCLKNVVIEHTLVDLVRLANSQDIVGSAFCQVVALGSASATLA</sequence>